<feature type="transmembrane region" description="Helical" evidence="1">
    <location>
        <begin position="160"/>
        <end position="182"/>
    </location>
</feature>
<accession>A0A0N9UX04</accession>
<protein>
    <submittedName>
        <fullName evidence="2">Uncharacterized protein</fullName>
    </submittedName>
</protein>
<dbReference type="PATRIC" id="fig|33050.5.peg.741"/>
<dbReference type="KEGG" id="smag:AN936_03570"/>
<organism evidence="2 3">
    <name type="scientific">Sphingopyxis macrogoltabida</name>
    <name type="common">Sphingomonas macrogoltabidus</name>
    <dbReference type="NCBI Taxonomy" id="33050"/>
    <lineage>
        <taxon>Bacteria</taxon>
        <taxon>Pseudomonadati</taxon>
        <taxon>Pseudomonadota</taxon>
        <taxon>Alphaproteobacteria</taxon>
        <taxon>Sphingomonadales</taxon>
        <taxon>Sphingomonadaceae</taxon>
        <taxon>Sphingopyxis</taxon>
    </lineage>
</organism>
<feature type="transmembrane region" description="Helical" evidence="1">
    <location>
        <begin position="135"/>
        <end position="154"/>
    </location>
</feature>
<dbReference type="Proteomes" id="UP000058074">
    <property type="component" value="Chromosome"/>
</dbReference>
<keyword evidence="1" id="KW-0812">Transmembrane</keyword>
<dbReference type="RefSeq" id="WP_054586930.1">
    <property type="nucleotide sequence ID" value="NZ_CP012700.1"/>
</dbReference>
<evidence type="ECO:0000256" key="1">
    <source>
        <dbReference type="SAM" id="Phobius"/>
    </source>
</evidence>
<evidence type="ECO:0000313" key="2">
    <source>
        <dbReference type="EMBL" id="ALH79478.1"/>
    </source>
</evidence>
<feature type="transmembrane region" description="Helical" evidence="1">
    <location>
        <begin position="23"/>
        <end position="42"/>
    </location>
</feature>
<evidence type="ECO:0000313" key="3">
    <source>
        <dbReference type="Proteomes" id="UP000058074"/>
    </source>
</evidence>
<proteinExistence type="predicted"/>
<sequence length="186" mass="19254">MTNIEAVDASLARRAVYWRGWRIVGWGMAAFLLLLPLVAMQFNDAVDWSAGDFIFAGVMFAIVGGVLEVAVHSSDRIAYRLGTGIALLAGFLLVWVNGAVGVIGDEGNPANLMFGGVLLVAIAGAVGAGRRPAGLARAMAAAALVQLAIGAVAFGADRAVLPVTVLFVLMWLTAALLFRAAATADQ</sequence>
<feature type="transmembrane region" description="Helical" evidence="1">
    <location>
        <begin position="110"/>
        <end position="128"/>
    </location>
</feature>
<reference evidence="2 3" key="1">
    <citation type="journal article" date="2015" name="Genome Announc.">
        <title>Complete Genome Sequence of Polypropylene Glycol- and Polyethylene Glycol-Degrading Sphingopyxis macrogoltabida Strain EY-1.</title>
        <authorList>
            <person name="Ohtsubo Y."/>
            <person name="Nagata Y."/>
            <person name="Numata M."/>
            <person name="Tsuchikane K."/>
            <person name="Hosoyama A."/>
            <person name="Yamazoe A."/>
            <person name="Tsuda M."/>
            <person name="Fujita N."/>
            <person name="Kawai F."/>
        </authorList>
    </citation>
    <scope>NUCLEOTIDE SEQUENCE [LARGE SCALE GENOMIC DNA]</scope>
    <source>
        <strain evidence="2 3">EY-1</strain>
    </source>
</reference>
<gene>
    <name evidence="2" type="ORF">AN936_03570</name>
</gene>
<dbReference type="AlphaFoldDB" id="A0A0N9UX04"/>
<feature type="transmembrane region" description="Helical" evidence="1">
    <location>
        <begin position="48"/>
        <end position="71"/>
    </location>
</feature>
<keyword evidence="1" id="KW-0472">Membrane</keyword>
<keyword evidence="1" id="KW-1133">Transmembrane helix</keyword>
<dbReference type="EMBL" id="CP012700">
    <property type="protein sequence ID" value="ALH79478.1"/>
    <property type="molecule type" value="Genomic_DNA"/>
</dbReference>
<name>A0A0N9UX04_SPHMC</name>
<feature type="transmembrane region" description="Helical" evidence="1">
    <location>
        <begin position="83"/>
        <end position="104"/>
    </location>
</feature>